<sequence length="441" mass="49402">MFIFGILIKKTTADFVNRNSVKYYKQGRTVTIRASQLEVNIDCKDQIVHILSAFEHCRGTINSFTSKAARECENKNSCLFKFECPDAHLGRVISYNCRSPEPFDVTTETKNATYVPQDGSAVLRCGNNRFLDIVQAHFLSGHHKKKALLSTNVTDLVSRGCGFAQACTFIPKNLPKFNPELRDRFIYIQFTCVTEAFVCRQITCRENSTCKHDGLGPTKCICNHGYIDVNSICVKRNEVSALKSSDRPPWRSWGRGIPGQLGTLGPSPMAEKPEEGITIVDRSRNKKVLDKDNNDGKGNNLTDENIESDKSIIEKKDTTLHNNVMEGIGSEINDNKGPDNNETEAELQKEENKGFEDEGVYVGELDTENPLGTSDPSGLDEVLKVLEESRQDINDDQEMNQYDVIDIPAEGVDNVLHGDNAGIMEHMIYTNWLCQHRKPTG</sequence>
<evidence type="ECO:0000256" key="1">
    <source>
        <dbReference type="SAM" id="MobiDB-lite"/>
    </source>
</evidence>
<name>L0ATN0_THEEQ</name>
<proteinExistence type="predicted"/>
<keyword evidence="3" id="KW-1185">Reference proteome</keyword>
<evidence type="ECO:0000313" key="2">
    <source>
        <dbReference type="EMBL" id="AFZ79002.1"/>
    </source>
</evidence>
<dbReference type="RefSeq" id="XP_004828668.1">
    <property type="nucleotide sequence ID" value="XM_004828611.1"/>
</dbReference>
<reference evidence="2 3" key="1">
    <citation type="journal article" date="2012" name="BMC Genomics">
        <title>Comparative genomic analysis and phylogenetic position of Theileria equi.</title>
        <authorList>
            <person name="Kappmeyer L.S."/>
            <person name="Thiagarajan M."/>
            <person name="Herndon D.R."/>
            <person name="Ramsay J.D."/>
            <person name="Caler E."/>
            <person name="Djikeng A."/>
            <person name="Gillespie J.J."/>
            <person name="Lau A.O."/>
            <person name="Roalson E.H."/>
            <person name="Silva J.C."/>
            <person name="Silva M.G."/>
            <person name="Suarez C.E."/>
            <person name="Ueti M.W."/>
            <person name="Nene V.M."/>
            <person name="Mealey R.H."/>
            <person name="Knowles D.P."/>
            <person name="Brayton K.A."/>
        </authorList>
    </citation>
    <scope>NUCLEOTIDE SEQUENCE [LARGE SCALE GENOMIC DNA]</scope>
    <source>
        <strain evidence="2 3">WA</strain>
    </source>
</reference>
<dbReference type="Proteomes" id="UP000031512">
    <property type="component" value="Chromosome 1"/>
</dbReference>
<organism evidence="2 3">
    <name type="scientific">Theileria equi strain WA</name>
    <dbReference type="NCBI Taxonomy" id="1537102"/>
    <lineage>
        <taxon>Eukaryota</taxon>
        <taxon>Sar</taxon>
        <taxon>Alveolata</taxon>
        <taxon>Apicomplexa</taxon>
        <taxon>Aconoidasida</taxon>
        <taxon>Piroplasmida</taxon>
        <taxon>Theileriidae</taxon>
        <taxon>Theileria</taxon>
    </lineage>
</organism>
<dbReference type="STRING" id="1537102.L0ATN0"/>
<evidence type="ECO:0008006" key="4">
    <source>
        <dbReference type="Google" id="ProtNLM"/>
    </source>
</evidence>
<dbReference type="OrthoDB" id="10606186at2759"/>
<feature type="compositionally biased region" description="Basic and acidic residues" evidence="1">
    <location>
        <begin position="271"/>
        <end position="295"/>
    </location>
</feature>
<feature type="region of interest" description="Disordered" evidence="1">
    <location>
        <begin position="244"/>
        <end position="305"/>
    </location>
</feature>
<dbReference type="GeneID" id="15803772"/>
<dbReference type="eggNOG" id="ENOG502QXI4">
    <property type="taxonomic scope" value="Eukaryota"/>
</dbReference>
<protein>
    <recommendedName>
        <fullName evidence="4">EGF-like domain-containing protein</fullName>
    </recommendedName>
</protein>
<evidence type="ECO:0000313" key="3">
    <source>
        <dbReference type="Proteomes" id="UP000031512"/>
    </source>
</evidence>
<accession>L0ATN0</accession>
<dbReference type="VEuPathDB" id="PiroplasmaDB:BEWA_018470"/>
<gene>
    <name evidence="2" type="ORF">BEWA_018470</name>
</gene>
<dbReference type="KEGG" id="beq:BEWA_018470"/>
<feature type="region of interest" description="Disordered" evidence="1">
    <location>
        <begin position="327"/>
        <end position="354"/>
    </location>
</feature>
<dbReference type="AlphaFoldDB" id="L0ATN0"/>
<dbReference type="EMBL" id="CP001669">
    <property type="protein sequence ID" value="AFZ79002.1"/>
    <property type="molecule type" value="Genomic_DNA"/>
</dbReference>